<evidence type="ECO:0000313" key="3">
    <source>
        <dbReference type="Proteomes" id="UP000438699"/>
    </source>
</evidence>
<dbReference type="PROSITE" id="PS51154">
    <property type="entry name" value="MACRO"/>
    <property type="match status" value="1"/>
</dbReference>
<dbReference type="SUPFAM" id="SSF52949">
    <property type="entry name" value="Macro domain-like"/>
    <property type="match status" value="1"/>
</dbReference>
<gene>
    <name evidence="2" type="ORF">F8A88_01675</name>
</gene>
<accession>A0A6N6N6H6</accession>
<proteinExistence type="predicted"/>
<dbReference type="CDD" id="cd02908">
    <property type="entry name" value="Macro_OAADPr_deacetylase"/>
    <property type="match status" value="1"/>
</dbReference>
<reference evidence="2 3" key="1">
    <citation type="journal article" date="2017" name="Int. J. Syst. Evol. Microbiol.">
        <title>Desulfovibrio senegalensis sp. nov., a mesophilic sulfate reducer isolated from marine sediment.</title>
        <authorList>
            <person name="Thioye A."/>
            <person name="Gam Z.B.A."/>
            <person name="Mbengue M."/>
            <person name="Cayol J.L."/>
            <person name="Joseph-Bartoli M."/>
            <person name="Toure-Kane C."/>
            <person name="Labat M."/>
        </authorList>
    </citation>
    <scope>NUCLEOTIDE SEQUENCE [LARGE SCALE GENOMIC DNA]</scope>
    <source>
        <strain evidence="2 3">DSM 101509</strain>
    </source>
</reference>
<dbReference type="Proteomes" id="UP000438699">
    <property type="component" value="Unassembled WGS sequence"/>
</dbReference>
<feature type="domain" description="Macro" evidence="1">
    <location>
        <begin position="1"/>
        <end position="182"/>
    </location>
</feature>
<dbReference type="Gene3D" id="3.40.220.10">
    <property type="entry name" value="Leucine Aminopeptidase, subunit E, domain 1"/>
    <property type="match status" value="1"/>
</dbReference>
<dbReference type="OrthoDB" id="6194521at2"/>
<organism evidence="2 3">
    <name type="scientific">Pseudodesulfovibrio senegalensis</name>
    <dbReference type="NCBI Taxonomy" id="1721087"/>
    <lineage>
        <taxon>Bacteria</taxon>
        <taxon>Pseudomonadati</taxon>
        <taxon>Thermodesulfobacteriota</taxon>
        <taxon>Desulfovibrionia</taxon>
        <taxon>Desulfovibrionales</taxon>
        <taxon>Desulfovibrionaceae</taxon>
    </lineage>
</organism>
<dbReference type="PANTHER" id="PTHR11106:SF27">
    <property type="entry name" value="MACRO DOMAIN-CONTAINING PROTEIN"/>
    <property type="match status" value="1"/>
</dbReference>
<name>A0A6N6N6H6_9BACT</name>
<sequence>MEQSWAIGNGNLAIRHDDLTAMRTDAIVNAANSELAGGGGVDGAIHCAAGVEQLQHACREIISDIDTLPVGKAVITPGFNLRARHIIHTVGPIWRGGSNNEPALLKNAYANSLELARSHGLESIAFPAISCGVYGYPMAEAARIALGALKRGLEAGQVRLAVMVLRTRESLDVWLREADAIL</sequence>
<dbReference type="SMART" id="SM00506">
    <property type="entry name" value="A1pp"/>
    <property type="match status" value="1"/>
</dbReference>
<evidence type="ECO:0000259" key="1">
    <source>
        <dbReference type="PROSITE" id="PS51154"/>
    </source>
</evidence>
<dbReference type="Pfam" id="PF01661">
    <property type="entry name" value="Macro"/>
    <property type="match status" value="1"/>
</dbReference>
<protein>
    <submittedName>
        <fullName evidence="2">Macro domain-containing protein</fullName>
    </submittedName>
</protein>
<dbReference type="AlphaFoldDB" id="A0A6N6N6H6"/>
<evidence type="ECO:0000313" key="2">
    <source>
        <dbReference type="EMBL" id="KAB1443850.1"/>
    </source>
</evidence>
<dbReference type="InterPro" id="IPR002589">
    <property type="entry name" value="Macro_dom"/>
</dbReference>
<keyword evidence="3" id="KW-1185">Reference proteome</keyword>
<dbReference type="EMBL" id="WAIE01000001">
    <property type="protein sequence ID" value="KAB1443850.1"/>
    <property type="molecule type" value="Genomic_DNA"/>
</dbReference>
<dbReference type="InterPro" id="IPR043472">
    <property type="entry name" value="Macro_dom-like"/>
</dbReference>
<comment type="caution">
    <text evidence="2">The sequence shown here is derived from an EMBL/GenBank/DDBJ whole genome shotgun (WGS) entry which is preliminary data.</text>
</comment>
<dbReference type="PANTHER" id="PTHR11106">
    <property type="entry name" value="GANGLIOSIDE INDUCED DIFFERENTIATION ASSOCIATED PROTEIN 2-RELATED"/>
    <property type="match status" value="1"/>
</dbReference>